<reference evidence="2 3" key="1">
    <citation type="submission" date="2020-12" db="EMBL/GenBank/DDBJ databases">
        <title>YIM B01967 draft genome.</title>
        <authorList>
            <person name="Yan X."/>
        </authorList>
    </citation>
    <scope>NUCLEOTIDE SEQUENCE [LARGE SCALE GENOMIC DNA]</scope>
    <source>
        <strain evidence="2 3">YIM B01967</strain>
    </source>
</reference>
<organism evidence="2 3">
    <name type="scientific">Viridibacillus soli</name>
    <dbReference type="NCBI Taxonomy" id="2798301"/>
    <lineage>
        <taxon>Bacteria</taxon>
        <taxon>Bacillati</taxon>
        <taxon>Bacillota</taxon>
        <taxon>Bacilli</taxon>
        <taxon>Bacillales</taxon>
        <taxon>Caryophanaceae</taxon>
        <taxon>Viridibacillus</taxon>
    </lineage>
</organism>
<evidence type="ECO:0000313" key="2">
    <source>
        <dbReference type="EMBL" id="MBK3495283.1"/>
    </source>
</evidence>
<proteinExistence type="predicted"/>
<dbReference type="EMBL" id="JAEOAH010000012">
    <property type="protein sequence ID" value="MBK3495283.1"/>
    <property type="molecule type" value="Genomic_DNA"/>
</dbReference>
<feature type="transmembrane region" description="Helical" evidence="1">
    <location>
        <begin position="26"/>
        <end position="55"/>
    </location>
</feature>
<keyword evidence="1" id="KW-1133">Transmembrane helix</keyword>
<comment type="caution">
    <text evidence="2">The sequence shown here is derived from an EMBL/GenBank/DDBJ whole genome shotgun (WGS) entry which is preliminary data.</text>
</comment>
<dbReference type="RefSeq" id="WP_200749030.1">
    <property type="nucleotide sequence ID" value="NZ_JAEOAH010000012.1"/>
</dbReference>
<accession>A0ABS1H795</accession>
<dbReference type="Proteomes" id="UP000618943">
    <property type="component" value="Unassembled WGS sequence"/>
</dbReference>
<sequence length="76" mass="8679">MTSCISTILFILTKNQNVSILSSVPIYYVLALLRYGTTHLLFLLVVMLVQATIVLNMQHQSKQESELDIKEKQQII</sequence>
<keyword evidence="1" id="KW-0812">Transmembrane</keyword>
<evidence type="ECO:0000313" key="3">
    <source>
        <dbReference type="Proteomes" id="UP000618943"/>
    </source>
</evidence>
<evidence type="ECO:0000256" key="1">
    <source>
        <dbReference type="SAM" id="Phobius"/>
    </source>
</evidence>
<name>A0ABS1H795_9BACL</name>
<gene>
    <name evidence="2" type="ORF">JFL43_10550</name>
</gene>
<protein>
    <submittedName>
        <fullName evidence="2">Uncharacterized protein</fullName>
    </submittedName>
</protein>
<keyword evidence="1" id="KW-0472">Membrane</keyword>
<keyword evidence="3" id="KW-1185">Reference proteome</keyword>